<name>A0A1H9IMV7_9BACT</name>
<dbReference type="InParanoid" id="A0A1H9IMV7"/>
<evidence type="ECO:0000313" key="1">
    <source>
        <dbReference type="EMBL" id="SEQ75924.1"/>
    </source>
</evidence>
<organism evidence="1 2">
    <name type="scientific">Neolewinella agarilytica</name>
    <dbReference type="NCBI Taxonomy" id="478744"/>
    <lineage>
        <taxon>Bacteria</taxon>
        <taxon>Pseudomonadati</taxon>
        <taxon>Bacteroidota</taxon>
        <taxon>Saprospiria</taxon>
        <taxon>Saprospirales</taxon>
        <taxon>Lewinellaceae</taxon>
        <taxon>Neolewinella</taxon>
    </lineage>
</organism>
<protein>
    <submittedName>
        <fullName evidence="1">Uncharacterized protein</fullName>
    </submittedName>
</protein>
<gene>
    <name evidence="1" type="ORF">SAMN05444359_11567</name>
</gene>
<dbReference type="Proteomes" id="UP000199021">
    <property type="component" value="Unassembled WGS sequence"/>
</dbReference>
<accession>A0A1H9IMV7</accession>
<dbReference type="AlphaFoldDB" id="A0A1H9IMV7"/>
<proteinExistence type="predicted"/>
<evidence type="ECO:0000313" key="2">
    <source>
        <dbReference type="Proteomes" id="UP000199021"/>
    </source>
</evidence>
<sequence>MMEKYGLDENVFDHDILLGRLVMSSARADAFSFGVGQSWQAFDPVDNHSSGEKTIH</sequence>
<keyword evidence="2" id="KW-1185">Reference proteome</keyword>
<dbReference type="EMBL" id="FOFB01000015">
    <property type="protein sequence ID" value="SEQ75924.1"/>
    <property type="molecule type" value="Genomic_DNA"/>
</dbReference>
<reference evidence="2" key="1">
    <citation type="submission" date="2016-10" db="EMBL/GenBank/DDBJ databases">
        <authorList>
            <person name="Varghese N."/>
            <person name="Submissions S."/>
        </authorList>
    </citation>
    <scope>NUCLEOTIDE SEQUENCE [LARGE SCALE GENOMIC DNA]</scope>
    <source>
        <strain evidence="2">DSM 24740</strain>
    </source>
</reference>